<dbReference type="AlphaFoldDB" id="A0A147BD02"/>
<sequence>MFEATLRCGVLSSSCFYVCMFLLFFSRLFCFTFVGSRQPPLIDNRTPAPEDLCSVTSVARTAPLKFGARVPPPSGPILKTLAVSAAGASWDPPPGQRRRPRACTCCGRAGRELQRETAHDGRREAPACLVRSDGGNNEESWDDGRWKETLARGTGHDRRSRWCRPRRRFGRRPGDMVRT</sequence>
<keyword evidence="1" id="KW-0472">Membrane</keyword>
<evidence type="ECO:0000256" key="1">
    <source>
        <dbReference type="SAM" id="Phobius"/>
    </source>
</evidence>
<feature type="transmembrane region" description="Helical" evidence="1">
    <location>
        <begin position="15"/>
        <end position="35"/>
    </location>
</feature>
<keyword evidence="1" id="KW-0812">Transmembrane</keyword>
<keyword evidence="1" id="KW-1133">Transmembrane helix</keyword>
<organism evidence="2">
    <name type="scientific">Ixodes ricinus</name>
    <name type="common">Common tick</name>
    <name type="synonym">Acarus ricinus</name>
    <dbReference type="NCBI Taxonomy" id="34613"/>
    <lineage>
        <taxon>Eukaryota</taxon>
        <taxon>Metazoa</taxon>
        <taxon>Ecdysozoa</taxon>
        <taxon>Arthropoda</taxon>
        <taxon>Chelicerata</taxon>
        <taxon>Arachnida</taxon>
        <taxon>Acari</taxon>
        <taxon>Parasitiformes</taxon>
        <taxon>Ixodida</taxon>
        <taxon>Ixodoidea</taxon>
        <taxon>Ixodidae</taxon>
        <taxon>Ixodinae</taxon>
        <taxon>Ixodes</taxon>
    </lineage>
</organism>
<name>A0A147BD02_IXORI</name>
<protein>
    <submittedName>
        <fullName evidence="2">Putative secreted protein</fullName>
    </submittedName>
</protein>
<proteinExistence type="predicted"/>
<dbReference type="EMBL" id="GEGO01006751">
    <property type="protein sequence ID" value="JAR88653.1"/>
    <property type="molecule type" value="Transcribed_RNA"/>
</dbReference>
<evidence type="ECO:0000313" key="2">
    <source>
        <dbReference type="EMBL" id="JAR88653.1"/>
    </source>
</evidence>
<reference evidence="2" key="1">
    <citation type="journal article" date="2018" name="PLoS Negl. Trop. Dis.">
        <title>Sialome diversity of ticks revealed by RNAseq of single tick salivary glands.</title>
        <authorList>
            <person name="Perner J."/>
            <person name="Kropackova S."/>
            <person name="Kopacek P."/>
            <person name="Ribeiro J.M."/>
        </authorList>
    </citation>
    <scope>NUCLEOTIDE SEQUENCE</scope>
    <source>
        <strain evidence="2">Siblings of single egg batch collected in Ceske Budejovice</strain>
        <tissue evidence="2">Salivary glands</tissue>
    </source>
</reference>
<accession>A0A147BD02</accession>